<dbReference type="PANTHER" id="PTHR36566">
    <property type="entry name" value="NICKEL INSERTION PROTEIN-RELATED"/>
    <property type="match status" value="1"/>
</dbReference>
<dbReference type="Proteomes" id="UP000004923">
    <property type="component" value="Unassembled WGS sequence"/>
</dbReference>
<name>E8LFZ6_9FIRM</name>
<comment type="caution">
    <text evidence="2">The sequence shown here is derived from an EMBL/GenBank/DDBJ whole genome shotgun (WGS) entry which is preliminary data.</text>
</comment>
<dbReference type="eggNOG" id="COG1641">
    <property type="taxonomic scope" value="Bacteria"/>
</dbReference>
<protein>
    <recommendedName>
        <fullName evidence="4">TIGR00299 family protein</fullName>
    </recommendedName>
</protein>
<sequence length="139" mass="15708">MQSDIDDCSGELLGYTLERLLAAGALDAHYQPVFMKKSRPAWELTVICREEDRAKLEALIFAETTTIGIRRARMERTVLPRSRYVVHTAYGDVAVKRCLLENGERCYVEYDSAAKLAQEQGVPLQDIYLAAQLAQKNIN</sequence>
<dbReference type="HOGENOM" id="CLU_128044_1_0_9"/>
<keyword evidence="3" id="KW-1185">Reference proteome</keyword>
<evidence type="ECO:0000313" key="2">
    <source>
        <dbReference type="EMBL" id="EFY04238.1"/>
    </source>
</evidence>
<evidence type="ECO:0000313" key="3">
    <source>
        <dbReference type="Proteomes" id="UP000004923"/>
    </source>
</evidence>
<evidence type="ECO:0000256" key="1">
    <source>
        <dbReference type="ARBA" id="ARBA00022596"/>
    </source>
</evidence>
<organism evidence="2 3">
    <name type="scientific">Phascolarctobacterium succinatutens YIT 12067</name>
    <dbReference type="NCBI Taxonomy" id="626939"/>
    <lineage>
        <taxon>Bacteria</taxon>
        <taxon>Bacillati</taxon>
        <taxon>Bacillota</taxon>
        <taxon>Negativicutes</taxon>
        <taxon>Acidaminococcales</taxon>
        <taxon>Acidaminococcaceae</taxon>
        <taxon>Phascolarctobacterium</taxon>
    </lineage>
</organism>
<dbReference type="PANTHER" id="PTHR36566:SF1">
    <property type="entry name" value="PYRIDINIUM-3,5-BISTHIOCARBOXYLIC ACID MONONUCLEOTIDE NICKEL INSERTION PROTEIN"/>
    <property type="match status" value="1"/>
</dbReference>
<gene>
    <name evidence="2" type="ORF">HMPREF9443_01790</name>
</gene>
<evidence type="ECO:0008006" key="4">
    <source>
        <dbReference type="Google" id="ProtNLM"/>
    </source>
</evidence>
<reference evidence="2 3" key="1">
    <citation type="submission" date="2011-01" db="EMBL/GenBank/DDBJ databases">
        <authorList>
            <person name="Weinstock G."/>
            <person name="Sodergren E."/>
            <person name="Clifton S."/>
            <person name="Fulton L."/>
            <person name="Fulton B."/>
            <person name="Courtney L."/>
            <person name="Fronick C."/>
            <person name="Harrison M."/>
            <person name="Strong C."/>
            <person name="Farmer C."/>
            <person name="Delahaunty K."/>
            <person name="Markovic C."/>
            <person name="Hall O."/>
            <person name="Minx P."/>
            <person name="Tomlinson C."/>
            <person name="Mitreva M."/>
            <person name="Hou S."/>
            <person name="Chen J."/>
            <person name="Wollam A."/>
            <person name="Pepin K.H."/>
            <person name="Johnson M."/>
            <person name="Bhonagiri V."/>
            <person name="Zhang X."/>
            <person name="Suruliraj S."/>
            <person name="Warren W."/>
            <person name="Chinwalla A."/>
            <person name="Mardis E.R."/>
            <person name="Wilson R.K."/>
        </authorList>
    </citation>
    <scope>NUCLEOTIDE SEQUENCE [LARGE SCALE GENOMIC DNA]</scope>
    <source>
        <strain evidence="2 3">YIT 12067</strain>
    </source>
</reference>
<dbReference type="InterPro" id="IPR002822">
    <property type="entry name" value="Ni_insertion"/>
</dbReference>
<proteinExistence type="predicted"/>
<keyword evidence="1" id="KW-0533">Nickel</keyword>
<accession>E8LFZ6</accession>
<dbReference type="Gene3D" id="3.30.70.1380">
    <property type="entry name" value="Transcriptional regulatory protein pf0864 domain like"/>
    <property type="match status" value="1"/>
</dbReference>
<dbReference type="Pfam" id="PF01969">
    <property type="entry name" value="Ni_insertion"/>
    <property type="match status" value="1"/>
</dbReference>
<dbReference type="AlphaFoldDB" id="E8LFZ6"/>
<dbReference type="EMBL" id="AEVN01000097">
    <property type="protein sequence ID" value="EFY04238.1"/>
    <property type="molecule type" value="Genomic_DNA"/>
</dbReference>